<evidence type="ECO:0000313" key="3">
    <source>
        <dbReference type="Proteomes" id="UP000233350"/>
    </source>
</evidence>
<sequence length="228" mass="25397">MHTLLKVFLSFLFLSTLSFAWQPSNPNPYYSQSDEHPLYTERKKRLLGIYGTYNRAKSDATLNISGFEAQKHNLSEKQFGVGIQIGYLLDSNNRVLANFEYHLKQNGFSYQLLTLGYAFTPQLPNSTNWRLLLGVNAGLALGKFDSGSFVINDSALEKLSYTGLTYGVKGGLIRTFNSGELEFGVQARRLDFGEESGSLTLNNNPSSANLDLSKTSNLGVYLGYNLLF</sequence>
<protein>
    <recommendedName>
        <fullName evidence="4">Outer membrane beta-barrel protein</fullName>
    </recommendedName>
</protein>
<evidence type="ECO:0000313" key="2">
    <source>
        <dbReference type="EMBL" id="PKT81491.1"/>
    </source>
</evidence>
<proteinExistence type="predicted"/>
<dbReference type="SUPFAM" id="SSF56925">
    <property type="entry name" value="OMPA-like"/>
    <property type="match status" value="1"/>
</dbReference>
<evidence type="ECO:0008006" key="4">
    <source>
        <dbReference type="Google" id="ProtNLM"/>
    </source>
</evidence>
<feature type="signal peptide" evidence="1">
    <location>
        <begin position="1"/>
        <end position="20"/>
    </location>
</feature>
<evidence type="ECO:0000256" key="1">
    <source>
        <dbReference type="SAM" id="SignalP"/>
    </source>
</evidence>
<dbReference type="AlphaFoldDB" id="A0A2N3PJY7"/>
<dbReference type="GeneID" id="97290391"/>
<organism evidence="2 3">
    <name type="scientific">Helicobacter winghamensis</name>
    <dbReference type="NCBI Taxonomy" id="157268"/>
    <lineage>
        <taxon>Bacteria</taxon>
        <taxon>Pseudomonadati</taxon>
        <taxon>Campylobacterota</taxon>
        <taxon>Epsilonproteobacteria</taxon>
        <taxon>Campylobacterales</taxon>
        <taxon>Helicobacteraceae</taxon>
        <taxon>Helicobacter</taxon>
    </lineage>
</organism>
<accession>A0A2N3PJY7</accession>
<keyword evidence="3" id="KW-1185">Reference proteome</keyword>
<dbReference type="OrthoDB" id="5321177at2"/>
<dbReference type="InterPro" id="IPR011250">
    <property type="entry name" value="OMP/PagP_B-barrel"/>
</dbReference>
<dbReference type="Proteomes" id="UP000233350">
    <property type="component" value="Unassembled WGS sequence"/>
</dbReference>
<dbReference type="Gene3D" id="2.40.160.20">
    <property type="match status" value="1"/>
</dbReference>
<gene>
    <name evidence="2" type="ORF">BCM31_07485</name>
</gene>
<reference evidence="2 3" key="1">
    <citation type="submission" date="2016-07" db="EMBL/GenBank/DDBJ databases">
        <title>Detection of Helicobacter winghamensis from caecal content of red fox (Vulpes vulpes).</title>
        <authorList>
            <person name="Zanoni R.G."/>
            <person name="Florio D."/>
            <person name="Caffara M."/>
            <person name="Renzi M."/>
            <person name="Parisi A."/>
            <person name="Pasquali F."/>
            <person name="Manfreda G."/>
        </authorList>
    </citation>
    <scope>NUCLEOTIDE SEQUENCE [LARGE SCALE GENOMIC DNA]</scope>
    <source>
        <strain evidence="2 3">295_13</strain>
    </source>
</reference>
<dbReference type="EMBL" id="MBPK01000022">
    <property type="protein sequence ID" value="PKT81491.1"/>
    <property type="molecule type" value="Genomic_DNA"/>
</dbReference>
<feature type="chain" id="PRO_5014988589" description="Outer membrane beta-barrel protein" evidence="1">
    <location>
        <begin position="21"/>
        <end position="228"/>
    </location>
</feature>
<dbReference type="STRING" id="556267.HWAG_01133"/>
<comment type="caution">
    <text evidence="2">The sequence shown here is derived from an EMBL/GenBank/DDBJ whole genome shotgun (WGS) entry which is preliminary data.</text>
</comment>
<keyword evidence="1" id="KW-0732">Signal</keyword>
<dbReference type="RefSeq" id="WP_006802829.1">
    <property type="nucleotide sequence ID" value="NZ_CABKOI010000020.1"/>
</dbReference>
<name>A0A2N3PJY7_9HELI</name>